<feature type="domain" description="GCM" evidence="7">
    <location>
        <begin position="93"/>
        <end position="249"/>
    </location>
</feature>
<evidence type="ECO:0000313" key="8">
    <source>
        <dbReference type="EMBL" id="KAF0763576.1"/>
    </source>
</evidence>
<dbReference type="InterPro" id="IPR043021">
    <property type="entry name" value="GCM_small"/>
</dbReference>
<protein>
    <submittedName>
        <fullName evidence="8">Transcription factor glial cells missing-like</fullName>
    </submittedName>
</protein>
<feature type="region of interest" description="Disordered" evidence="6">
    <location>
        <begin position="449"/>
        <end position="497"/>
    </location>
</feature>
<evidence type="ECO:0000256" key="1">
    <source>
        <dbReference type="ARBA" id="ARBA00022473"/>
    </source>
</evidence>
<proteinExistence type="predicted"/>
<dbReference type="InterPro" id="IPR043020">
    <property type="entry name" value="GCM_large"/>
</dbReference>
<organism evidence="8 9">
    <name type="scientific">Aphis craccivora</name>
    <name type="common">Cowpea aphid</name>
    <dbReference type="NCBI Taxonomy" id="307492"/>
    <lineage>
        <taxon>Eukaryota</taxon>
        <taxon>Metazoa</taxon>
        <taxon>Ecdysozoa</taxon>
        <taxon>Arthropoda</taxon>
        <taxon>Hexapoda</taxon>
        <taxon>Insecta</taxon>
        <taxon>Pterygota</taxon>
        <taxon>Neoptera</taxon>
        <taxon>Paraneoptera</taxon>
        <taxon>Hemiptera</taxon>
        <taxon>Sternorrhyncha</taxon>
        <taxon>Aphidomorpha</taxon>
        <taxon>Aphidoidea</taxon>
        <taxon>Aphididae</taxon>
        <taxon>Aphidini</taxon>
        <taxon>Aphis</taxon>
        <taxon>Aphis</taxon>
    </lineage>
</organism>
<dbReference type="PANTHER" id="PTHR12414:SF8">
    <property type="entry name" value="TRANSCRIPTION FACTOR GLIAL CELLS MISSING-RELATED"/>
    <property type="match status" value="1"/>
</dbReference>
<dbReference type="OrthoDB" id="6241117at2759"/>
<dbReference type="GO" id="GO:0005634">
    <property type="term" value="C:nucleus"/>
    <property type="evidence" value="ECO:0007669"/>
    <property type="project" value="TreeGrafter"/>
</dbReference>
<feature type="compositionally biased region" description="Basic residues" evidence="6">
    <location>
        <begin position="457"/>
        <end position="468"/>
    </location>
</feature>
<keyword evidence="4" id="KW-0804">Transcription</keyword>
<evidence type="ECO:0000256" key="4">
    <source>
        <dbReference type="ARBA" id="ARBA00023163"/>
    </source>
</evidence>
<dbReference type="EMBL" id="VUJU01001848">
    <property type="protein sequence ID" value="KAF0763576.1"/>
    <property type="molecule type" value="Genomic_DNA"/>
</dbReference>
<dbReference type="GO" id="GO:0000978">
    <property type="term" value="F:RNA polymerase II cis-regulatory region sequence-specific DNA binding"/>
    <property type="evidence" value="ECO:0007669"/>
    <property type="project" value="TreeGrafter"/>
</dbReference>
<dbReference type="PANTHER" id="PTHR12414">
    <property type="entry name" value="GLIAL CELLS MISSING RELATED/GLIDE"/>
    <property type="match status" value="1"/>
</dbReference>
<accession>A0A6G0YZC0</accession>
<keyword evidence="2" id="KW-0805">Transcription regulation</keyword>
<dbReference type="GO" id="GO:0042063">
    <property type="term" value="P:gliogenesis"/>
    <property type="evidence" value="ECO:0007669"/>
    <property type="project" value="TreeGrafter"/>
</dbReference>
<dbReference type="SUPFAM" id="SSF90073">
    <property type="entry name" value="GCM domain"/>
    <property type="match status" value="1"/>
</dbReference>
<dbReference type="InterPro" id="IPR036115">
    <property type="entry name" value="GCM_dom_sf"/>
</dbReference>
<keyword evidence="3" id="KW-0238">DNA-binding</keyword>
<dbReference type="Gene3D" id="3.30.70.3530">
    <property type="entry name" value="GCM motif"/>
    <property type="match status" value="1"/>
</dbReference>
<evidence type="ECO:0000256" key="6">
    <source>
        <dbReference type="SAM" id="MobiDB-lite"/>
    </source>
</evidence>
<evidence type="ECO:0000259" key="7">
    <source>
        <dbReference type="PROSITE" id="PS50807"/>
    </source>
</evidence>
<reference evidence="8 9" key="1">
    <citation type="submission" date="2019-08" db="EMBL/GenBank/DDBJ databases">
        <title>Whole genome of Aphis craccivora.</title>
        <authorList>
            <person name="Voronova N.V."/>
            <person name="Shulinski R.S."/>
            <person name="Bandarenka Y.V."/>
            <person name="Zhorov D.G."/>
            <person name="Warner D."/>
        </authorList>
    </citation>
    <scope>NUCLEOTIDE SEQUENCE [LARGE SCALE GENOMIC DNA]</scope>
    <source>
        <strain evidence="8">180601</strain>
        <tissue evidence="8">Whole Body</tissue>
    </source>
</reference>
<dbReference type="InterPro" id="IPR003902">
    <property type="entry name" value="Tscrpt_reg_GCM"/>
</dbReference>
<evidence type="ECO:0000256" key="5">
    <source>
        <dbReference type="ARBA" id="ARBA00023242"/>
    </source>
</evidence>
<dbReference type="Proteomes" id="UP000478052">
    <property type="component" value="Unassembled WGS sequence"/>
</dbReference>
<dbReference type="Pfam" id="PF03615">
    <property type="entry name" value="GCM"/>
    <property type="match status" value="1"/>
</dbReference>
<keyword evidence="9" id="KW-1185">Reference proteome</keyword>
<evidence type="ECO:0000256" key="3">
    <source>
        <dbReference type="ARBA" id="ARBA00023125"/>
    </source>
</evidence>
<name>A0A6G0YZC0_APHCR</name>
<dbReference type="PROSITE" id="PS50807">
    <property type="entry name" value="GCM"/>
    <property type="match status" value="1"/>
</dbReference>
<sequence length="799" mass="89534">MPICRFITRTVALLIPIKHRLTVTVGIRLVHKFVLEYCFIFKLIFPNLRLTLKPFIVTIQEFYFKQEYESQSMSNEYSYSRGRPPAESISRIADWDINDSIIPRVSNFNLWEEWADGHCRLVYPPNCEEAKRHASGWAMRNTNNHNVHILKKSCLGVLLCSRRCILPSGDTVHLRPAICDKARKKQQGKPCPNRQCHGHLEIMPCRGHCGYPVTHFWRHTEYAIFFQAKGVHDHLRPEAKSTSEARRSFGTSRKIRNFGMILSRDVPFNNKLSTNSRECSLIHISFVDVKQFVPSYMKTEPKPDIYSLMTMTYGKIWHEEHKSYEKSVIAEKLIKKKPLKRPTFPSKNNPPPKVKEVVDTAGGGDVLPTSAVKTKYQLTNDFFFSQKQKAAISNVNRKQYLSTQLSQELISETRNINSSSGCSCLPYYCVCNNNNSRLAPEPATTAILQHQQAAYSSHRHHHHHHHNNNNHSSSSSSSDDDLHHHHHQDWASSSSSGLQNYQMLQQLQSEQPSSVQNMSAVVDFGFVTGPQPASAVYCGQPMLQPTSTASVNDDDMFQLQQHTTTTTTTGQDAVGSSAAYHKCSPTTVLDLGSGTIHKSSPGGGQCGGDNGWQHYQSSAAAADYHHQPAATAAAVHHHHLQPQQPCYPMMMQQQNCGDDVGYHQQQQQQLSVQQQQLQYTAIKTEDCPDSLDLMYPMVAQQDVDYSAVGGGMHSDGSSMDFIGADAGPMSAADVVSASHVVDYMVLDPAKLLLANNNFYMDSAYCTEANNNNNNSGDAAFNEFQLNAADMHTWSATINQ</sequence>
<dbReference type="GO" id="GO:0001228">
    <property type="term" value="F:DNA-binding transcription activator activity, RNA polymerase II-specific"/>
    <property type="evidence" value="ECO:0007669"/>
    <property type="project" value="InterPro"/>
</dbReference>
<gene>
    <name evidence="8" type="ORF">FWK35_00025340</name>
</gene>
<keyword evidence="1" id="KW-0217">Developmental protein</keyword>
<dbReference type="AlphaFoldDB" id="A0A6G0YZC0"/>
<comment type="caution">
    <text evidence="8">The sequence shown here is derived from an EMBL/GenBank/DDBJ whole genome shotgun (WGS) entry which is preliminary data.</text>
</comment>
<keyword evidence="5" id="KW-0539">Nucleus</keyword>
<dbReference type="InterPro" id="IPR039791">
    <property type="entry name" value="GCM"/>
</dbReference>
<dbReference type="Gene3D" id="2.20.25.670">
    <property type="entry name" value="GCM domain, large subdomain"/>
    <property type="match status" value="1"/>
</dbReference>
<evidence type="ECO:0000313" key="9">
    <source>
        <dbReference type="Proteomes" id="UP000478052"/>
    </source>
</evidence>
<evidence type="ECO:0000256" key="2">
    <source>
        <dbReference type="ARBA" id="ARBA00023015"/>
    </source>
</evidence>